<name>A0A841GXS9_9BACT</name>
<reference evidence="1 2" key="1">
    <citation type="submission" date="2020-08" db="EMBL/GenBank/DDBJ databases">
        <title>Genomic Encyclopedia of Type Strains, Phase IV (KMG-IV): sequencing the most valuable type-strain genomes for metagenomic binning, comparative biology and taxonomic classification.</title>
        <authorList>
            <person name="Goeker M."/>
        </authorList>
    </citation>
    <scope>NUCLEOTIDE SEQUENCE [LARGE SCALE GENOMIC DNA]</scope>
    <source>
        <strain evidence="1 2">DSM 29007</strain>
    </source>
</reference>
<proteinExistence type="predicted"/>
<dbReference type="EMBL" id="JACHIA010000005">
    <property type="protein sequence ID" value="MBB6070554.1"/>
    <property type="molecule type" value="Genomic_DNA"/>
</dbReference>
<accession>A0A841GXS9</accession>
<evidence type="ECO:0000313" key="1">
    <source>
        <dbReference type="EMBL" id="MBB6070554.1"/>
    </source>
</evidence>
<gene>
    <name evidence="1" type="ORF">HNQ61_002175</name>
</gene>
<keyword evidence="2" id="KW-1185">Reference proteome</keyword>
<organism evidence="1 2">
    <name type="scientific">Longimicrobium terrae</name>
    <dbReference type="NCBI Taxonomy" id="1639882"/>
    <lineage>
        <taxon>Bacteria</taxon>
        <taxon>Pseudomonadati</taxon>
        <taxon>Gemmatimonadota</taxon>
        <taxon>Longimicrobiia</taxon>
        <taxon>Longimicrobiales</taxon>
        <taxon>Longimicrobiaceae</taxon>
        <taxon>Longimicrobium</taxon>
    </lineage>
</organism>
<dbReference type="AlphaFoldDB" id="A0A841GXS9"/>
<dbReference type="RefSeq" id="WP_170034389.1">
    <property type="nucleotide sequence ID" value="NZ_JABDTL010000001.1"/>
</dbReference>
<sequence>MHPPMRLNELAREYENQRYPPMRRLDLQGEGPDTARQKALRWIQSYAHEQPGADLLLIVERARRVGGRSGPIRASIEKLLGELQGGLVDWWQPFAEGSLAVRVAADPRRWGKAPPVPDDPSEGRSDETAGRAYLHPEADIPEPLIYIARRAAELRRTRESQPVGVSEVVLREVWIEAQAAAFTERITWEAALRAILAHEERAMLESYDRD</sequence>
<comment type="caution">
    <text evidence="1">The sequence shown here is derived from an EMBL/GenBank/DDBJ whole genome shotgun (WGS) entry which is preliminary data.</text>
</comment>
<protein>
    <submittedName>
        <fullName evidence="1">Uncharacterized protein</fullName>
    </submittedName>
</protein>
<dbReference type="Proteomes" id="UP000582837">
    <property type="component" value="Unassembled WGS sequence"/>
</dbReference>
<evidence type="ECO:0000313" key="2">
    <source>
        <dbReference type="Proteomes" id="UP000582837"/>
    </source>
</evidence>